<sequence>MPEERAVLAPVCATSLARAGGKDPGREGRIVPVLARCSPALPTRALTGSGFARAGSAHAPAGSKLPRREGHNRGEDHVRARTPRHTFGLRKLGKAPVAVPCSLPRPWQQPHLLAAVHLLGSLLADGACGSTLDELLAVLGAGSHDELAEFVRGLAEIALTDGSQSGGPCVVFASGVWHDKSRTLNPAYRDAIVSSYKTEMHALNFHKKPNKSRKKINRWIAKATNNLIVSALSKRSVHEDTALVLAHTIYFKGKWMTPFLMENTKVEKFYLFDGTTVDVPFMRSGGNQMVVVHEGFKVLKLPYRSSTAGDKNTVPEFSMRVFLPDCHDVLWSLIEQIACSRDYLHDHLPTKMVEVTKLLLPKFKTSFSKRLSGILKDIGLKITFDPNKADLSDMVEDDCNRSALSRRRFQSRIFLGWRHAPL</sequence>
<dbReference type="SMART" id="SM00093">
    <property type="entry name" value="SERPIN"/>
    <property type="match status" value="1"/>
</dbReference>
<gene>
    <name evidence="5" type="primary">gb16885</name>
    <name evidence="5" type="ORF">PR202_gb16885</name>
</gene>
<accession>A0AAV5F0Y8</accession>
<reference evidence="5" key="1">
    <citation type="journal article" date="2018" name="DNA Res.">
        <title>Multiple hybrid de novo genome assembly of finger millet, an orphan allotetraploid crop.</title>
        <authorList>
            <person name="Hatakeyama M."/>
            <person name="Aluri S."/>
            <person name="Balachadran M.T."/>
            <person name="Sivarajan S.R."/>
            <person name="Patrignani A."/>
            <person name="Gruter S."/>
            <person name="Poveda L."/>
            <person name="Shimizu-Inatsugi R."/>
            <person name="Baeten J."/>
            <person name="Francoijs K.J."/>
            <person name="Nataraja K.N."/>
            <person name="Reddy Y.A.N."/>
            <person name="Phadnis S."/>
            <person name="Ravikumar R.L."/>
            <person name="Schlapbach R."/>
            <person name="Sreeman S.M."/>
            <person name="Shimizu K.K."/>
        </authorList>
    </citation>
    <scope>NUCLEOTIDE SEQUENCE</scope>
</reference>
<evidence type="ECO:0000256" key="2">
    <source>
        <dbReference type="RuleBase" id="RU000411"/>
    </source>
</evidence>
<dbReference type="InterPro" id="IPR000215">
    <property type="entry name" value="Serpin_fam"/>
</dbReference>
<dbReference type="AlphaFoldDB" id="A0AAV5F0Y8"/>
<evidence type="ECO:0000313" key="6">
    <source>
        <dbReference type="Proteomes" id="UP001054889"/>
    </source>
</evidence>
<dbReference type="GO" id="GO:0005615">
    <property type="term" value="C:extracellular space"/>
    <property type="evidence" value="ECO:0007669"/>
    <property type="project" value="InterPro"/>
</dbReference>
<dbReference type="PANTHER" id="PTHR11461">
    <property type="entry name" value="SERINE PROTEASE INHIBITOR, SERPIN"/>
    <property type="match status" value="1"/>
</dbReference>
<dbReference type="InterPro" id="IPR023796">
    <property type="entry name" value="Serpin_dom"/>
</dbReference>
<feature type="domain" description="Serpin" evidence="4">
    <location>
        <begin position="111"/>
        <end position="421"/>
    </location>
</feature>
<keyword evidence="6" id="KW-1185">Reference proteome</keyword>
<dbReference type="SUPFAM" id="SSF56574">
    <property type="entry name" value="Serpins"/>
    <property type="match status" value="1"/>
</dbReference>
<dbReference type="InterPro" id="IPR042178">
    <property type="entry name" value="Serpin_sf_1"/>
</dbReference>
<dbReference type="InterPro" id="IPR042185">
    <property type="entry name" value="Serpin_sf_2"/>
</dbReference>
<feature type="compositionally biased region" description="Basic and acidic residues" evidence="3">
    <location>
        <begin position="66"/>
        <end position="79"/>
    </location>
</feature>
<protein>
    <recommendedName>
        <fullName evidence="4">Serpin domain-containing protein</fullName>
    </recommendedName>
</protein>
<feature type="region of interest" description="Disordered" evidence="3">
    <location>
        <begin position="51"/>
        <end position="79"/>
    </location>
</feature>
<evidence type="ECO:0000256" key="1">
    <source>
        <dbReference type="ARBA" id="ARBA00009500"/>
    </source>
</evidence>
<comment type="similarity">
    <text evidence="1 2">Belongs to the serpin family.</text>
</comment>
<organism evidence="5 6">
    <name type="scientific">Eleusine coracana subsp. coracana</name>
    <dbReference type="NCBI Taxonomy" id="191504"/>
    <lineage>
        <taxon>Eukaryota</taxon>
        <taxon>Viridiplantae</taxon>
        <taxon>Streptophyta</taxon>
        <taxon>Embryophyta</taxon>
        <taxon>Tracheophyta</taxon>
        <taxon>Spermatophyta</taxon>
        <taxon>Magnoliopsida</taxon>
        <taxon>Liliopsida</taxon>
        <taxon>Poales</taxon>
        <taxon>Poaceae</taxon>
        <taxon>PACMAD clade</taxon>
        <taxon>Chloridoideae</taxon>
        <taxon>Cynodonteae</taxon>
        <taxon>Eleusininae</taxon>
        <taxon>Eleusine</taxon>
    </lineage>
</organism>
<dbReference type="Gene3D" id="3.30.497.10">
    <property type="entry name" value="Antithrombin, subunit I, domain 2"/>
    <property type="match status" value="1"/>
</dbReference>
<dbReference type="EMBL" id="BQKI01000081">
    <property type="protein sequence ID" value="GJN28727.1"/>
    <property type="molecule type" value="Genomic_DNA"/>
</dbReference>
<evidence type="ECO:0000313" key="5">
    <source>
        <dbReference type="EMBL" id="GJN28727.1"/>
    </source>
</evidence>
<dbReference type="Proteomes" id="UP001054889">
    <property type="component" value="Unassembled WGS sequence"/>
</dbReference>
<dbReference type="PANTHER" id="PTHR11461:SF389">
    <property type="entry name" value="SERPIN DOMAIN-CONTAINING PROTEIN"/>
    <property type="match status" value="1"/>
</dbReference>
<dbReference type="Pfam" id="PF00079">
    <property type="entry name" value="Serpin"/>
    <property type="match status" value="1"/>
</dbReference>
<comment type="caution">
    <text evidence="5">The sequence shown here is derived from an EMBL/GenBank/DDBJ whole genome shotgun (WGS) entry which is preliminary data.</text>
</comment>
<name>A0AAV5F0Y8_ELECO</name>
<evidence type="ECO:0000259" key="4">
    <source>
        <dbReference type="SMART" id="SM00093"/>
    </source>
</evidence>
<dbReference type="Gene3D" id="2.30.39.10">
    <property type="entry name" value="Alpha-1-antitrypsin, domain 1"/>
    <property type="match status" value="1"/>
</dbReference>
<evidence type="ECO:0000256" key="3">
    <source>
        <dbReference type="SAM" id="MobiDB-lite"/>
    </source>
</evidence>
<proteinExistence type="inferred from homology"/>
<dbReference type="GO" id="GO:0004867">
    <property type="term" value="F:serine-type endopeptidase inhibitor activity"/>
    <property type="evidence" value="ECO:0007669"/>
    <property type="project" value="InterPro"/>
</dbReference>
<dbReference type="InterPro" id="IPR036186">
    <property type="entry name" value="Serpin_sf"/>
</dbReference>
<reference evidence="5" key="2">
    <citation type="submission" date="2021-12" db="EMBL/GenBank/DDBJ databases">
        <title>Resequencing data analysis of finger millet.</title>
        <authorList>
            <person name="Hatakeyama M."/>
            <person name="Aluri S."/>
            <person name="Balachadran M.T."/>
            <person name="Sivarajan S.R."/>
            <person name="Poveda L."/>
            <person name="Shimizu-Inatsugi R."/>
            <person name="Schlapbach R."/>
            <person name="Sreeman S.M."/>
            <person name="Shimizu K.K."/>
        </authorList>
    </citation>
    <scope>NUCLEOTIDE SEQUENCE</scope>
</reference>